<keyword evidence="11 15" id="KW-0234">DNA repair</keyword>
<dbReference type="InterPro" id="IPR012337">
    <property type="entry name" value="RNaseH-like_sf"/>
</dbReference>
<evidence type="ECO:0000256" key="14">
    <source>
        <dbReference type="NCBIfam" id="TIGR00593"/>
    </source>
</evidence>
<dbReference type="EMBL" id="WWEQ01000011">
    <property type="protein sequence ID" value="MYM19191.1"/>
    <property type="molecule type" value="Genomic_DNA"/>
</dbReference>
<dbReference type="InterPro" id="IPR002298">
    <property type="entry name" value="DNA_polymerase_A"/>
</dbReference>
<organism evidence="18 19">
    <name type="scientific">Brevibacterium rongguiense</name>
    <dbReference type="NCBI Taxonomy" id="2695267"/>
    <lineage>
        <taxon>Bacteria</taxon>
        <taxon>Bacillati</taxon>
        <taxon>Actinomycetota</taxon>
        <taxon>Actinomycetes</taxon>
        <taxon>Micrococcales</taxon>
        <taxon>Brevibacteriaceae</taxon>
        <taxon>Brevibacterium</taxon>
    </lineage>
</organism>
<dbReference type="CDD" id="cd06140">
    <property type="entry name" value="DNA_polA_I_Bacillus_like_exo"/>
    <property type="match status" value="1"/>
</dbReference>
<keyword evidence="8 15" id="KW-0269">Exonuclease</keyword>
<dbReference type="AlphaFoldDB" id="A0A6N9H5Q6"/>
<evidence type="ECO:0000256" key="15">
    <source>
        <dbReference type="RuleBase" id="RU004460"/>
    </source>
</evidence>
<evidence type="ECO:0000256" key="3">
    <source>
        <dbReference type="ARBA" id="ARBA00022695"/>
    </source>
</evidence>
<evidence type="ECO:0000313" key="19">
    <source>
        <dbReference type="Proteomes" id="UP000469215"/>
    </source>
</evidence>
<dbReference type="PRINTS" id="PR00868">
    <property type="entry name" value="DNAPOLI"/>
</dbReference>
<dbReference type="Pfam" id="PF01367">
    <property type="entry name" value="5_3_exonuc"/>
    <property type="match status" value="1"/>
</dbReference>
<feature type="domain" description="5'-3' exonuclease" evidence="16">
    <location>
        <begin position="4"/>
        <end position="264"/>
    </location>
</feature>
<comment type="function">
    <text evidence="13">In addition to polymerase activity, this DNA polymerase exhibits 3'-5' and 5'-3' exonuclease activity.</text>
</comment>
<dbReference type="CDD" id="cd09898">
    <property type="entry name" value="H3TH_53EXO"/>
    <property type="match status" value="1"/>
</dbReference>
<dbReference type="Gene3D" id="1.10.150.20">
    <property type="entry name" value="5' to 3' exonuclease, C-terminal subdomain"/>
    <property type="match status" value="2"/>
</dbReference>
<dbReference type="Pfam" id="PF02739">
    <property type="entry name" value="5_3_exonuc_N"/>
    <property type="match status" value="1"/>
</dbReference>
<keyword evidence="4 15" id="KW-0235">DNA replication</keyword>
<dbReference type="CDD" id="cd09859">
    <property type="entry name" value="PIN_53EXO"/>
    <property type="match status" value="1"/>
</dbReference>
<dbReference type="InterPro" id="IPR019760">
    <property type="entry name" value="DNA-dir_DNA_pol_A_CS"/>
</dbReference>
<evidence type="ECO:0000256" key="13">
    <source>
        <dbReference type="ARBA" id="ARBA00053603"/>
    </source>
</evidence>
<proteinExistence type="inferred from homology"/>
<dbReference type="NCBIfam" id="NF004397">
    <property type="entry name" value="PRK05755.1"/>
    <property type="match status" value="1"/>
</dbReference>
<keyword evidence="2 15" id="KW-0808">Transferase</keyword>
<feature type="domain" description="DNA-directed DNA polymerase family A palm" evidence="17">
    <location>
        <begin position="638"/>
        <end position="847"/>
    </location>
</feature>
<dbReference type="FunFam" id="1.10.150.20:FF:000003">
    <property type="entry name" value="DNA polymerase I"/>
    <property type="match status" value="1"/>
</dbReference>
<keyword evidence="3 15" id="KW-0548">Nucleotidyltransferase</keyword>
<dbReference type="GO" id="GO:0006302">
    <property type="term" value="P:double-strand break repair"/>
    <property type="evidence" value="ECO:0007669"/>
    <property type="project" value="TreeGrafter"/>
</dbReference>
<dbReference type="InterPro" id="IPR036397">
    <property type="entry name" value="RNaseH_sf"/>
</dbReference>
<protein>
    <recommendedName>
        <fullName evidence="14 15">DNA polymerase I</fullName>
        <ecNumber evidence="14 15">2.7.7.7</ecNumber>
    </recommendedName>
</protein>
<dbReference type="SUPFAM" id="SSF47807">
    <property type="entry name" value="5' to 3' exonuclease, C-terminal subdomain"/>
    <property type="match status" value="1"/>
</dbReference>
<dbReference type="EC" id="2.7.7.7" evidence="14 15"/>
<reference evidence="18 19" key="1">
    <citation type="submission" date="2020-01" db="EMBL/GenBank/DDBJ databases">
        <authorList>
            <person name="Deng T."/>
        </authorList>
    </citation>
    <scope>NUCLEOTIDE SEQUENCE [LARGE SCALE GENOMIC DNA]</scope>
    <source>
        <strain evidence="18 19">5221</strain>
    </source>
</reference>
<evidence type="ECO:0000259" key="16">
    <source>
        <dbReference type="SMART" id="SM00475"/>
    </source>
</evidence>
<evidence type="ECO:0000256" key="11">
    <source>
        <dbReference type="ARBA" id="ARBA00023204"/>
    </source>
</evidence>
<dbReference type="InterPro" id="IPR029060">
    <property type="entry name" value="PIN-like_dom_sf"/>
</dbReference>
<dbReference type="PROSITE" id="PS00447">
    <property type="entry name" value="DNA_POLYMERASE_A"/>
    <property type="match status" value="1"/>
</dbReference>
<dbReference type="Gene3D" id="3.30.420.10">
    <property type="entry name" value="Ribonuclease H-like superfamily/Ribonuclease H"/>
    <property type="match status" value="1"/>
</dbReference>
<dbReference type="Gene3D" id="1.20.1060.10">
    <property type="entry name" value="Taq DNA Polymerase, Chain T, domain 4"/>
    <property type="match status" value="1"/>
</dbReference>
<dbReference type="Proteomes" id="UP000469215">
    <property type="component" value="Unassembled WGS sequence"/>
</dbReference>
<evidence type="ECO:0000256" key="1">
    <source>
        <dbReference type="ARBA" id="ARBA00007705"/>
    </source>
</evidence>
<dbReference type="GO" id="GO:0006261">
    <property type="term" value="P:DNA-templated DNA replication"/>
    <property type="evidence" value="ECO:0007669"/>
    <property type="project" value="UniProtKB-UniRule"/>
</dbReference>
<dbReference type="Gene3D" id="3.30.70.370">
    <property type="match status" value="1"/>
</dbReference>
<dbReference type="InterPro" id="IPR020046">
    <property type="entry name" value="5-3_exonucl_a-hlix_arch_N"/>
</dbReference>
<dbReference type="SMART" id="SM00279">
    <property type="entry name" value="HhH2"/>
    <property type="match status" value="1"/>
</dbReference>
<evidence type="ECO:0000259" key="17">
    <source>
        <dbReference type="SMART" id="SM00482"/>
    </source>
</evidence>
<dbReference type="Gene3D" id="3.40.50.1010">
    <property type="entry name" value="5'-nuclease"/>
    <property type="match status" value="1"/>
</dbReference>
<dbReference type="SUPFAM" id="SSF53098">
    <property type="entry name" value="Ribonuclease H-like"/>
    <property type="match status" value="1"/>
</dbReference>
<dbReference type="FunFam" id="3.40.50.1010:FF:000001">
    <property type="entry name" value="DNA polymerase I"/>
    <property type="match status" value="1"/>
</dbReference>
<evidence type="ECO:0000256" key="4">
    <source>
        <dbReference type="ARBA" id="ARBA00022705"/>
    </source>
</evidence>
<dbReference type="InterPro" id="IPR043502">
    <property type="entry name" value="DNA/RNA_pol_sf"/>
</dbReference>
<dbReference type="CDD" id="cd08637">
    <property type="entry name" value="DNA_pol_A_pol_I_C"/>
    <property type="match status" value="1"/>
</dbReference>
<evidence type="ECO:0000256" key="6">
    <source>
        <dbReference type="ARBA" id="ARBA00022763"/>
    </source>
</evidence>
<dbReference type="InterPro" id="IPR036279">
    <property type="entry name" value="5-3_exonuclease_C_sf"/>
</dbReference>
<dbReference type="GO" id="GO:0003887">
    <property type="term" value="F:DNA-directed DNA polymerase activity"/>
    <property type="evidence" value="ECO:0007669"/>
    <property type="project" value="UniProtKB-UniRule"/>
</dbReference>
<comment type="catalytic activity">
    <reaction evidence="12 15">
        <text>DNA(n) + a 2'-deoxyribonucleoside 5'-triphosphate = DNA(n+1) + diphosphate</text>
        <dbReference type="Rhea" id="RHEA:22508"/>
        <dbReference type="Rhea" id="RHEA-COMP:17339"/>
        <dbReference type="Rhea" id="RHEA-COMP:17340"/>
        <dbReference type="ChEBI" id="CHEBI:33019"/>
        <dbReference type="ChEBI" id="CHEBI:61560"/>
        <dbReference type="ChEBI" id="CHEBI:173112"/>
        <dbReference type="EC" id="2.7.7.7"/>
    </reaction>
</comment>
<dbReference type="InterPro" id="IPR008918">
    <property type="entry name" value="HhH2"/>
</dbReference>
<dbReference type="GO" id="GO:0003677">
    <property type="term" value="F:DNA binding"/>
    <property type="evidence" value="ECO:0007669"/>
    <property type="project" value="UniProtKB-UniRule"/>
</dbReference>
<keyword evidence="5" id="KW-0540">Nuclease</keyword>
<sequence>MSENRLLLIDGHSLAYRAFYALPVENFSTSTGQATNAVYGFVSMLLKACETEQPTHLAVAFDLGRQTFRLEEYGEYKAGRAKTPEEFRGQVELIQDVLGAMGVPVLTAEGFEADDVLATLARRGAEAGAQVLLATGDKDSFQLSTDRVTILYPKRGLSDLSRMTPAAIEEKYAVSPANYRGLAALVGEKADNLPGVPGVGDKTAAKWLASYGDLPGVLDHADEIKGKAGESLRSHRADVERNYRLNRLLDDLDLDFELDSARLGGVDAERVSELFDQLEFRAFGSRVQEVFGSAASQEPVAAAAQAPQPRVLESAEFAAWLGALDTAAPVGVESDADATGSEPEWIALAQGEEAVAARLRDLDEAGVDALDAVLAGHGRLVFNDAKPQLKGLVRAGYGQPRVWLDTELAEYLLVPDQRSYDLTEAAERSLGIDIAAPVPEGELDLGGAGEAVGRRAGVLPRLAAALRERLDAAHLTGVLEDIELPTQAVLARMELAGIAVEGTRLTELVGLFGAQADASAQEAYRELGREVNLGSPKQLQGVLFDELGMPKTKRTKTGYTTDADALADLFAKTEHPFLAHLLAYRDSIKLKQTVVGLEKVVADDGRIHTTYLQTVAATGRLSSKDPNLQNIPVRTDAGRRIRSVFVPEEAAGYDALMSADYSQIEMRILAHLAGDEALVAAFNAGEDLHTFVAGQVFHAQPAEVTGEMRSKVKAMSYGLVYGLSAFGLSKQLRIGVDEAKGLMDTYFERFGAVRDYLYGVVEEARGRGYTETMYGRRRYLPQLTSDRRQLREMAERAALNAPIQGSAADIMKLAMCRVDDGLRAAELSSRLLLQVHDEVIVEVARGEADRVEAILKDQMGAAAQLSVPLDVNVGTGPDWQAAAH</sequence>
<evidence type="ECO:0000256" key="7">
    <source>
        <dbReference type="ARBA" id="ARBA00022801"/>
    </source>
</evidence>
<dbReference type="InterPro" id="IPR020045">
    <property type="entry name" value="DNA_polI_H3TH"/>
</dbReference>
<keyword evidence="9 15" id="KW-0239">DNA-directed DNA polymerase</keyword>
<dbReference type="GO" id="GO:0008409">
    <property type="term" value="F:5'-3' exonuclease activity"/>
    <property type="evidence" value="ECO:0007669"/>
    <property type="project" value="UniProtKB-UniRule"/>
</dbReference>
<gene>
    <name evidence="15 18" type="primary">polA</name>
    <name evidence="18" type="ORF">GSY69_04185</name>
</gene>
<dbReference type="SMART" id="SM00482">
    <property type="entry name" value="POLAc"/>
    <property type="match status" value="1"/>
</dbReference>
<comment type="function">
    <text evidence="15">In addition to polymerase activity, this DNA polymerase exhibits 5'-3' exonuclease activity.</text>
</comment>
<evidence type="ECO:0000256" key="12">
    <source>
        <dbReference type="ARBA" id="ARBA00049244"/>
    </source>
</evidence>
<dbReference type="PANTHER" id="PTHR10133">
    <property type="entry name" value="DNA POLYMERASE I"/>
    <property type="match status" value="1"/>
</dbReference>
<dbReference type="FunFam" id="1.10.150.20:FF:000002">
    <property type="entry name" value="DNA polymerase I"/>
    <property type="match status" value="1"/>
</dbReference>
<comment type="caution">
    <text evidence="18">The sequence shown here is derived from an EMBL/GenBank/DDBJ whole genome shotgun (WGS) entry which is preliminary data.</text>
</comment>
<evidence type="ECO:0000313" key="18">
    <source>
        <dbReference type="EMBL" id="MYM19191.1"/>
    </source>
</evidence>
<dbReference type="InterPro" id="IPR018320">
    <property type="entry name" value="DNA_polymerase_1"/>
</dbReference>
<dbReference type="Pfam" id="PF00476">
    <property type="entry name" value="DNA_pol_A"/>
    <property type="match status" value="1"/>
</dbReference>
<keyword evidence="7 15" id="KW-0378">Hydrolase</keyword>
<dbReference type="SUPFAM" id="SSF56672">
    <property type="entry name" value="DNA/RNA polymerases"/>
    <property type="match status" value="1"/>
</dbReference>
<keyword evidence="10 15" id="KW-0238">DNA-binding</keyword>
<evidence type="ECO:0000256" key="5">
    <source>
        <dbReference type="ARBA" id="ARBA00022722"/>
    </source>
</evidence>
<keyword evidence="6 15" id="KW-0227">DNA damage</keyword>
<comment type="similarity">
    <text evidence="1 15">Belongs to the DNA polymerase type-A family.</text>
</comment>
<evidence type="ECO:0000256" key="8">
    <source>
        <dbReference type="ARBA" id="ARBA00022839"/>
    </source>
</evidence>
<evidence type="ECO:0000256" key="2">
    <source>
        <dbReference type="ARBA" id="ARBA00022679"/>
    </source>
</evidence>
<name>A0A6N9H5Q6_9MICO</name>
<dbReference type="InterPro" id="IPR001098">
    <property type="entry name" value="DNA-dir_DNA_pol_A_palm_dom"/>
</dbReference>
<evidence type="ECO:0000256" key="10">
    <source>
        <dbReference type="ARBA" id="ARBA00023125"/>
    </source>
</evidence>
<dbReference type="NCBIfam" id="TIGR00593">
    <property type="entry name" value="pola"/>
    <property type="match status" value="1"/>
</dbReference>
<evidence type="ECO:0000256" key="9">
    <source>
        <dbReference type="ARBA" id="ARBA00022932"/>
    </source>
</evidence>
<dbReference type="RefSeq" id="WP_160952625.1">
    <property type="nucleotide sequence ID" value="NZ_WWEQ01000011.1"/>
</dbReference>
<accession>A0A6N9H5Q6</accession>
<dbReference type="InterPro" id="IPR002421">
    <property type="entry name" value="5-3_exonuclease"/>
</dbReference>
<keyword evidence="19" id="KW-1185">Reference proteome</keyword>
<dbReference type="SUPFAM" id="SSF88723">
    <property type="entry name" value="PIN domain-like"/>
    <property type="match status" value="1"/>
</dbReference>
<dbReference type="SMART" id="SM00475">
    <property type="entry name" value="53EXOc"/>
    <property type="match status" value="1"/>
</dbReference>
<dbReference type="PANTHER" id="PTHR10133:SF27">
    <property type="entry name" value="DNA POLYMERASE NU"/>
    <property type="match status" value="1"/>
</dbReference>